<evidence type="ECO:0000259" key="1">
    <source>
        <dbReference type="Pfam" id="PF13358"/>
    </source>
</evidence>
<organism evidence="3 5">
    <name type="scientific">Phytophthora rubi</name>
    <dbReference type="NCBI Taxonomy" id="129364"/>
    <lineage>
        <taxon>Eukaryota</taxon>
        <taxon>Sar</taxon>
        <taxon>Stramenopiles</taxon>
        <taxon>Oomycota</taxon>
        <taxon>Peronosporomycetes</taxon>
        <taxon>Peronosporales</taxon>
        <taxon>Peronosporaceae</taxon>
        <taxon>Phytophthora</taxon>
    </lineage>
</organism>
<dbReference type="OrthoDB" id="117727at2759"/>
<name>A0A6A3IAP7_9STRA</name>
<dbReference type="GO" id="GO:0003676">
    <property type="term" value="F:nucleic acid binding"/>
    <property type="evidence" value="ECO:0007669"/>
    <property type="project" value="InterPro"/>
</dbReference>
<sequence length="141" mass="16135">MRTEEFRQLKPTNKVVIVTDNAPAHSDVDALARAALARDGVINGNRLVILRLAPYSPMLNPIEGCWSVLKAHMKAYMAKRKEEFLVRGDYDTYVAQRFAIMERSVEVCSPEITRRLVWRMERHCLKALFAAQKGEDMELGK</sequence>
<protein>
    <recommendedName>
        <fullName evidence="1">Tc1-like transposase DDE domain-containing protein</fullName>
    </recommendedName>
</protein>
<proteinExistence type="predicted"/>
<evidence type="ECO:0000313" key="4">
    <source>
        <dbReference type="EMBL" id="KAE9290570.1"/>
    </source>
</evidence>
<comment type="caution">
    <text evidence="3">The sequence shown here is derived from an EMBL/GenBank/DDBJ whole genome shotgun (WGS) entry which is preliminary data.</text>
</comment>
<keyword evidence="6" id="KW-1185">Reference proteome</keyword>
<dbReference type="EMBL" id="QXFU01003359">
    <property type="protein sequence ID" value="KAE8976029.1"/>
    <property type="molecule type" value="Genomic_DNA"/>
</dbReference>
<dbReference type="EMBL" id="QXFV01003362">
    <property type="protein sequence ID" value="KAE8977458.1"/>
    <property type="molecule type" value="Genomic_DNA"/>
</dbReference>
<dbReference type="InterPro" id="IPR036397">
    <property type="entry name" value="RNaseH_sf"/>
</dbReference>
<dbReference type="Proteomes" id="UP000435112">
    <property type="component" value="Unassembled WGS sequence"/>
</dbReference>
<accession>A0A6A3IAP7</accession>
<dbReference type="InterPro" id="IPR038717">
    <property type="entry name" value="Tc1-like_DDE_dom"/>
</dbReference>
<evidence type="ECO:0000313" key="2">
    <source>
        <dbReference type="EMBL" id="KAE8976029.1"/>
    </source>
</evidence>
<dbReference type="Gene3D" id="3.30.420.10">
    <property type="entry name" value="Ribonuclease H-like superfamily/Ribonuclease H"/>
    <property type="match status" value="1"/>
</dbReference>
<feature type="domain" description="Tc1-like transposase DDE" evidence="1">
    <location>
        <begin position="8"/>
        <end position="83"/>
    </location>
</feature>
<gene>
    <name evidence="3" type="ORF">PR001_g25119</name>
    <name evidence="2" type="ORF">PR002_g25427</name>
    <name evidence="4" type="ORF">PR003_g25255</name>
</gene>
<dbReference type="Proteomes" id="UP000434957">
    <property type="component" value="Unassembled WGS sequence"/>
</dbReference>
<dbReference type="AlphaFoldDB" id="A0A6A3IAP7"/>
<dbReference type="Proteomes" id="UP000429607">
    <property type="component" value="Unassembled WGS sequence"/>
</dbReference>
<evidence type="ECO:0000313" key="5">
    <source>
        <dbReference type="Proteomes" id="UP000429607"/>
    </source>
</evidence>
<reference evidence="5 7" key="1">
    <citation type="submission" date="2018-09" db="EMBL/GenBank/DDBJ databases">
        <title>Genomic investigation of the strawberry pathogen Phytophthora fragariae indicates pathogenicity is determined by transcriptional variation in three key races.</title>
        <authorList>
            <person name="Adams T.M."/>
            <person name="Armitage A.D."/>
            <person name="Sobczyk M.K."/>
            <person name="Bates H.J."/>
            <person name="Dunwell J.M."/>
            <person name="Nellist C.F."/>
            <person name="Harrison R.J."/>
        </authorList>
    </citation>
    <scope>NUCLEOTIDE SEQUENCE [LARGE SCALE GENOMIC DNA]</scope>
    <source>
        <strain evidence="3 5">SCRP249</strain>
        <strain evidence="2 7">SCRP324</strain>
        <strain evidence="4 6">SCRP333</strain>
    </source>
</reference>
<evidence type="ECO:0000313" key="3">
    <source>
        <dbReference type="EMBL" id="KAE8977458.1"/>
    </source>
</evidence>
<dbReference type="Pfam" id="PF13358">
    <property type="entry name" value="DDE_3"/>
    <property type="match status" value="1"/>
</dbReference>
<dbReference type="EMBL" id="QXFT01002993">
    <property type="protein sequence ID" value="KAE9290570.1"/>
    <property type="molecule type" value="Genomic_DNA"/>
</dbReference>
<evidence type="ECO:0000313" key="7">
    <source>
        <dbReference type="Proteomes" id="UP000435112"/>
    </source>
</evidence>
<evidence type="ECO:0000313" key="6">
    <source>
        <dbReference type="Proteomes" id="UP000434957"/>
    </source>
</evidence>